<dbReference type="InterPro" id="IPR006809">
    <property type="entry name" value="TAFII28_dom"/>
</dbReference>
<evidence type="ECO:0000259" key="7">
    <source>
        <dbReference type="Pfam" id="PF04719"/>
    </source>
</evidence>
<dbReference type="GO" id="GO:0016251">
    <property type="term" value="F:RNA polymerase II general transcription initiation factor activity"/>
    <property type="evidence" value="ECO:0007669"/>
    <property type="project" value="TreeGrafter"/>
</dbReference>
<evidence type="ECO:0000256" key="6">
    <source>
        <dbReference type="SAM" id="MobiDB-lite"/>
    </source>
</evidence>
<dbReference type="PANTHER" id="PTHR13218">
    <property type="entry name" value="TRANSCRIPTION INITIATION FACTOR TFIID SUBUNIT 11-RELATED"/>
    <property type="match status" value="1"/>
</dbReference>
<comment type="subcellular location">
    <subcellularLocation>
        <location evidence="1">Nucleus</location>
    </subcellularLocation>
</comment>
<feature type="compositionally biased region" description="Polar residues" evidence="6">
    <location>
        <begin position="55"/>
        <end position="68"/>
    </location>
</feature>
<feature type="domain" description="TAFII28-like protein" evidence="7">
    <location>
        <begin position="142"/>
        <end position="225"/>
    </location>
</feature>
<feature type="region of interest" description="Disordered" evidence="6">
    <location>
        <begin position="1"/>
        <end position="108"/>
    </location>
</feature>
<feature type="compositionally biased region" description="Polar residues" evidence="6">
    <location>
        <begin position="76"/>
        <end position="87"/>
    </location>
</feature>
<evidence type="ECO:0000313" key="8">
    <source>
        <dbReference type="EMBL" id="CDZ97566.1"/>
    </source>
</evidence>
<keyword evidence="4" id="KW-0804">Transcription</keyword>
<comment type="similarity">
    <text evidence="2">Belongs to the TAF11 family.</text>
</comment>
<dbReference type="InterPro" id="IPR045127">
    <property type="entry name" value="TAF11-like"/>
</dbReference>
<keyword evidence="3" id="KW-0805">Transcription regulation</keyword>
<dbReference type="InterPro" id="IPR009072">
    <property type="entry name" value="Histone-fold"/>
</dbReference>
<dbReference type="Pfam" id="PF04719">
    <property type="entry name" value="TAFII28"/>
    <property type="match status" value="1"/>
</dbReference>
<keyword evidence="8" id="KW-0396">Initiation factor</keyword>
<dbReference type="AlphaFoldDB" id="A0A0F7SFH7"/>
<proteinExistence type="inferred from homology"/>
<dbReference type="SUPFAM" id="SSF47113">
    <property type="entry name" value="Histone-fold"/>
    <property type="match status" value="1"/>
</dbReference>
<keyword evidence="8" id="KW-0648">Protein biosynthesis</keyword>
<keyword evidence="5" id="KW-0539">Nucleus</keyword>
<protein>
    <submittedName>
        <fullName evidence="8">Transcription initiation factor TFIID, subunit TAF11</fullName>
    </submittedName>
</protein>
<accession>A0A0F7SFH7</accession>
<dbReference type="GO" id="GO:0051123">
    <property type="term" value="P:RNA polymerase II preinitiation complex assembly"/>
    <property type="evidence" value="ECO:0007669"/>
    <property type="project" value="InterPro"/>
</dbReference>
<sequence length="249" mass="26753">MSGFSPAPSPAASSAYTSPTSSYIALPNLTKPATGKGSRGPYKRRLKEGGDVKRNITTVRQGSITSLTGDHPSTGVRATSVASSRGTSVKPGASLIPGEDGEDADGDEGTWEDDLQIDVGGGGETAVVRRRLNRVKEEQMFLTQYMDADQRERFDAWKMASFPKAQMKKLIQQSTGNTMNDDTILIVGGVSKVFVGLIIAKARQVQEQWGQTGPLSPAHLREAHRLFVNESKFGGKRPGAGKKTSLFVR</sequence>
<evidence type="ECO:0000256" key="3">
    <source>
        <dbReference type="ARBA" id="ARBA00023015"/>
    </source>
</evidence>
<dbReference type="Gene3D" id="1.10.20.10">
    <property type="entry name" value="Histone, subunit A"/>
    <property type="match status" value="1"/>
</dbReference>
<name>A0A0F7SFH7_PHARH</name>
<dbReference type="GO" id="GO:0003743">
    <property type="term" value="F:translation initiation factor activity"/>
    <property type="evidence" value="ECO:0007669"/>
    <property type="project" value="UniProtKB-KW"/>
</dbReference>
<evidence type="ECO:0000256" key="5">
    <source>
        <dbReference type="ARBA" id="ARBA00023242"/>
    </source>
</evidence>
<evidence type="ECO:0000256" key="4">
    <source>
        <dbReference type="ARBA" id="ARBA00023163"/>
    </source>
</evidence>
<reference evidence="8" key="1">
    <citation type="submission" date="2014-08" db="EMBL/GenBank/DDBJ databases">
        <authorList>
            <person name="Sharma Rahul"/>
            <person name="Thines Marco"/>
        </authorList>
    </citation>
    <scope>NUCLEOTIDE SEQUENCE</scope>
</reference>
<dbReference type="PANTHER" id="PTHR13218:SF8">
    <property type="entry name" value="TRANSCRIPTION INITIATION FACTOR TFIID SUBUNIT 11"/>
    <property type="match status" value="1"/>
</dbReference>
<dbReference type="GO" id="GO:0005669">
    <property type="term" value="C:transcription factor TFIID complex"/>
    <property type="evidence" value="ECO:0007669"/>
    <property type="project" value="InterPro"/>
</dbReference>
<feature type="compositionally biased region" description="Acidic residues" evidence="6">
    <location>
        <begin position="99"/>
        <end position="108"/>
    </location>
</feature>
<dbReference type="CDD" id="cd08048">
    <property type="entry name" value="HFD_TAF11"/>
    <property type="match status" value="1"/>
</dbReference>
<organism evidence="8">
    <name type="scientific">Phaffia rhodozyma</name>
    <name type="common">Yeast</name>
    <name type="synonym">Xanthophyllomyces dendrorhous</name>
    <dbReference type="NCBI Taxonomy" id="264483"/>
    <lineage>
        <taxon>Eukaryota</taxon>
        <taxon>Fungi</taxon>
        <taxon>Dikarya</taxon>
        <taxon>Basidiomycota</taxon>
        <taxon>Agaricomycotina</taxon>
        <taxon>Tremellomycetes</taxon>
        <taxon>Cystofilobasidiales</taxon>
        <taxon>Mrakiaceae</taxon>
        <taxon>Phaffia</taxon>
    </lineage>
</organism>
<evidence type="ECO:0000256" key="2">
    <source>
        <dbReference type="ARBA" id="ARBA00009788"/>
    </source>
</evidence>
<feature type="compositionally biased region" description="Low complexity" evidence="6">
    <location>
        <begin position="10"/>
        <end position="23"/>
    </location>
</feature>
<evidence type="ECO:0000256" key="1">
    <source>
        <dbReference type="ARBA" id="ARBA00004123"/>
    </source>
</evidence>
<dbReference type="GO" id="GO:0046982">
    <property type="term" value="F:protein heterodimerization activity"/>
    <property type="evidence" value="ECO:0007669"/>
    <property type="project" value="InterPro"/>
</dbReference>
<dbReference type="EMBL" id="LN483212">
    <property type="protein sequence ID" value="CDZ97566.1"/>
    <property type="molecule type" value="Genomic_DNA"/>
</dbReference>